<comment type="caution">
    <text evidence="1">The sequence shown here is derived from an EMBL/GenBank/DDBJ whole genome shotgun (WGS) entry which is preliminary data.</text>
</comment>
<dbReference type="EMBL" id="JBGMDY010000001">
    <property type="protein sequence ID" value="KAL2347859.1"/>
    <property type="molecule type" value="Genomic_DNA"/>
</dbReference>
<gene>
    <name evidence="1" type="ORF">Fmac_001859</name>
</gene>
<evidence type="ECO:0000313" key="2">
    <source>
        <dbReference type="Proteomes" id="UP001603857"/>
    </source>
</evidence>
<name>A0ABD1NIA1_9FABA</name>
<evidence type="ECO:0000313" key="1">
    <source>
        <dbReference type="EMBL" id="KAL2347859.1"/>
    </source>
</evidence>
<sequence length="91" mass="10150">MEIKLQAEYQNENLTTRKFQPPKSKCFKLPLSRLSCVGNWKRKKIGHGEELSNTLLSADASPAMLHAAEELSNFTPHAAVLCDNVSMFCPS</sequence>
<protein>
    <submittedName>
        <fullName evidence="1">Uncharacterized protein</fullName>
    </submittedName>
</protein>
<reference evidence="1 2" key="1">
    <citation type="submission" date="2024-08" db="EMBL/GenBank/DDBJ databases">
        <title>Insights into the chromosomal genome structure of Flemingia macrophylla.</title>
        <authorList>
            <person name="Ding Y."/>
            <person name="Zhao Y."/>
            <person name="Bi W."/>
            <person name="Wu M."/>
            <person name="Zhao G."/>
            <person name="Gong Y."/>
            <person name="Li W."/>
            <person name="Zhang P."/>
        </authorList>
    </citation>
    <scope>NUCLEOTIDE SEQUENCE [LARGE SCALE GENOMIC DNA]</scope>
    <source>
        <strain evidence="1">DYQJB</strain>
        <tissue evidence="1">Leaf</tissue>
    </source>
</reference>
<dbReference type="AlphaFoldDB" id="A0ABD1NIA1"/>
<accession>A0ABD1NIA1</accession>
<proteinExistence type="predicted"/>
<keyword evidence="2" id="KW-1185">Reference proteome</keyword>
<dbReference type="Proteomes" id="UP001603857">
    <property type="component" value="Unassembled WGS sequence"/>
</dbReference>
<organism evidence="1 2">
    <name type="scientific">Flemingia macrophylla</name>
    <dbReference type="NCBI Taxonomy" id="520843"/>
    <lineage>
        <taxon>Eukaryota</taxon>
        <taxon>Viridiplantae</taxon>
        <taxon>Streptophyta</taxon>
        <taxon>Embryophyta</taxon>
        <taxon>Tracheophyta</taxon>
        <taxon>Spermatophyta</taxon>
        <taxon>Magnoliopsida</taxon>
        <taxon>eudicotyledons</taxon>
        <taxon>Gunneridae</taxon>
        <taxon>Pentapetalae</taxon>
        <taxon>rosids</taxon>
        <taxon>fabids</taxon>
        <taxon>Fabales</taxon>
        <taxon>Fabaceae</taxon>
        <taxon>Papilionoideae</taxon>
        <taxon>50 kb inversion clade</taxon>
        <taxon>NPAAA clade</taxon>
        <taxon>indigoferoid/millettioid clade</taxon>
        <taxon>Phaseoleae</taxon>
        <taxon>Flemingia</taxon>
    </lineage>
</organism>